<evidence type="ECO:0000256" key="4">
    <source>
        <dbReference type="ARBA" id="ARBA00022475"/>
    </source>
</evidence>
<dbReference type="STRING" id="1073574.GOARA_076_00170"/>
<feature type="domain" description="Major facilitator superfamily (MFS) profile" evidence="9">
    <location>
        <begin position="26"/>
        <end position="494"/>
    </location>
</feature>
<accession>G7H6N2</accession>
<evidence type="ECO:0000256" key="6">
    <source>
        <dbReference type="ARBA" id="ARBA00022989"/>
    </source>
</evidence>
<dbReference type="CDD" id="cd17321">
    <property type="entry name" value="MFS_MMR_MDR_like"/>
    <property type="match status" value="1"/>
</dbReference>
<sequence length="503" mass="53483">MTTTQRAAESHGPEPSVDTGKNPWFAMLAMCIGFFMILVDMTIVAVAQPAIQRALGADFNAIIWVTSAYLLTYAVPLLVAGRLGDKFGPKLIFQIGLVLFTVASVWCAMSTTIGMLIAARAVQGVGAALITPQTMAIVTRIFPPQRRGAAMGAWGIVAGVATMVGPLLGGVLTDNFGWEWIFLINLPVGVIGLIAAQVFVPRVETNDHKFDWIGVILSGIGLAALVFGIQDGEKYDWAPWIWAMIGVGVLYLVVFVLWEAQMRREPLVPLSLFADRNYWVSNVGIFAQGFAITGIMIPVMFFLQLVGGMSPTRSALMLIPMALVSGFLAPFVGRLADRVHPRSIIATAMLLNAIALCWMAVINRPETPVWQLLLPTILLGIAGAGIWAPLGATATRNLPWHQAGAGSGVYNTTRTVGSVLGAAGMGALMQALLRREFPGFDMQAAQAQSHGAVAELPKGMYEGFSVAMGHSIFLAAGVAFAAAAVSLLLVPMKPVVAPEEQAG</sequence>
<comment type="caution">
    <text evidence="10">The sequence shown here is derived from an EMBL/GenBank/DDBJ whole genome shotgun (WGS) entry which is preliminary data.</text>
</comment>
<keyword evidence="3" id="KW-0813">Transport</keyword>
<feature type="transmembrane region" description="Helical" evidence="8">
    <location>
        <begin position="121"/>
        <end position="142"/>
    </location>
</feature>
<feature type="transmembrane region" description="Helical" evidence="8">
    <location>
        <begin position="241"/>
        <end position="258"/>
    </location>
</feature>
<keyword evidence="5 8" id="KW-0812">Transmembrane</keyword>
<feature type="transmembrane region" description="Helical" evidence="8">
    <location>
        <begin position="91"/>
        <end position="109"/>
    </location>
</feature>
<evidence type="ECO:0000313" key="11">
    <source>
        <dbReference type="Proteomes" id="UP000035088"/>
    </source>
</evidence>
<dbReference type="GO" id="GO:0005886">
    <property type="term" value="C:plasma membrane"/>
    <property type="evidence" value="ECO:0007669"/>
    <property type="project" value="UniProtKB-SubCell"/>
</dbReference>
<comment type="subcellular location">
    <subcellularLocation>
        <location evidence="1">Cell membrane</location>
        <topology evidence="1">Multi-pass membrane protein</topology>
    </subcellularLocation>
</comment>
<dbReference type="FunFam" id="1.20.1720.10:FF:000021">
    <property type="entry name" value="Drug resistance transporter, EmrB/QacA subfamily"/>
    <property type="match status" value="1"/>
</dbReference>
<evidence type="ECO:0000256" key="3">
    <source>
        <dbReference type="ARBA" id="ARBA00022448"/>
    </source>
</evidence>
<feature type="transmembrane region" description="Helical" evidence="8">
    <location>
        <begin position="148"/>
        <end position="168"/>
    </location>
</feature>
<dbReference type="RefSeq" id="WP_007323582.1">
    <property type="nucleotide sequence ID" value="NZ_BAEE01000076.1"/>
</dbReference>
<evidence type="ECO:0000256" key="8">
    <source>
        <dbReference type="SAM" id="Phobius"/>
    </source>
</evidence>
<protein>
    <submittedName>
        <fullName evidence="10">Putative drug resistance efflux protein</fullName>
    </submittedName>
</protein>
<dbReference type="AlphaFoldDB" id="G7H6N2"/>
<keyword evidence="4" id="KW-1003">Cell membrane</keyword>
<dbReference type="PANTHER" id="PTHR42718:SF42">
    <property type="entry name" value="EXPORT PROTEIN"/>
    <property type="match status" value="1"/>
</dbReference>
<evidence type="ECO:0000313" key="10">
    <source>
        <dbReference type="EMBL" id="GAB11507.1"/>
    </source>
</evidence>
<name>G7H6N2_9ACTN</name>
<keyword evidence="6 8" id="KW-1133">Transmembrane helix</keyword>
<feature type="transmembrane region" description="Helical" evidence="8">
    <location>
        <begin position="369"/>
        <end position="390"/>
    </location>
</feature>
<dbReference type="Pfam" id="PF07690">
    <property type="entry name" value="MFS_1"/>
    <property type="match status" value="2"/>
</dbReference>
<feature type="transmembrane region" description="Helical" evidence="8">
    <location>
        <begin position="59"/>
        <end position="79"/>
    </location>
</feature>
<dbReference type="PANTHER" id="PTHR42718">
    <property type="entry name" value="MAJOR FACILITATOR SUPERFAMILY MULTIDRUG TRANSPORTER MFSC"/>
    <property type="match status" value="1"/>
</dbReference>
<evidence type="ECO:0000256" key="2">
    <source>
        <dbReference type="ARBA" id="ARBA00008537"/>
    </source>
</evidence>
<evidence type="ECO:0000256" key="7">
    <source>
        <dbReference type="ARBA" id="ARBA00023136"/>
    </source>
</evidence>
<dbReference type="Proteomes" id="UP000035088">
    <property type="component" value="Unassembled WGS sequence"/>
</dbReference>
<feature type="transmembrane region" description="Helical" evidence="8">
    <location>
        <begin position="467"/>
        <end position="490"/>
    </location>
</feature>
<gene>
    <name evidence="10" type="ORF">GOARA_076_00170</name>
</gene>
<feature type="transmembrane region" description="Helical" evidence="8">
    <location>
        <begin position="180"/>
        <end position="200"/>
    </location>
</feature>
<dbReference type="PROSITE" id="PS50850">
    <property type="entry name" value="MFS"/>
    <property type="match status" value="1"/>
</dbReference>
<dbReference type="InterPro" id="IPR004638">
    <property type="entry name" value="EmrB-like"/>
</dbReference>
<dbReference type="SUPFAM" id="SSF103473">
    <property type="entry name" value="MFS general substrate transporter"/>
    <property type="match status" value="2"/>
</dbReference>
<dbReference type="InterPro" id="IPR020846">
    <property type="entry name" value="MFS_dom"/>
</dbReference>
<evidence type="ECO:0000256" key="5">
    <source>
        <dbReference type="ARBA" id="ARBA00022692"/>
    </source>
</evidence>
<dbReference type="GO" id="GO:0022857">
    <property type="term" value="F:transmembrane transporter activity"/>
    <property type="evidence" value="ECO:0007669"/>
    <property type="project" value="InterPro"/>
</dbReference>
<dbReference type="PRINTS" id="PR01036">
    <property type="entry name" value="TCRTETB"/>
</dbReference>
<keyword evidence="7 8" id="KW-0472">Membrane</keyword>
<reference evidence="10 11" key="1">
    <citation type="submission" date="2011-11" db="EMBL/GenBank/DDBJ databases">
        <title>Whole genome shotgun sequence of Gordonia araii NBRC 100433.</title>
        <authorList>
            <person name="Yoshida Y."/>
            <person name="Hosoyama A."/>
            <person name="Tsuchikane K."/>
            <person name="Katsumata H."/>
            <person name="Yamazaki S."/>
            <person name="Fujita N."/>
        </authorList>
    </citation>
    <scope>NUCLEOTIDE SEQUENCE [LARGE SCALE GENOMIC DNA]</scope>
    <source>
        <strain evidence="10 11">NBRC 100433</strain>
    </source>
</reference>
<comment type="similarity">
    <text evidence="2">Belongs to the major facilitator superfamily. EmrB family.</text>
</comment>
<evidence type="ECO:0000259" key="9">
    <source>
        <dbReference type="PROSITE" id="PS50850"/>
    </source>
</evidence>
<feature type="transmembrane region" description="Helical" evidence="8">
    <location>
        <begin position="212"/>
        <end position="229"/>
    </location>
</feature>
<evidence type="ECO:0000256" key="1">
    <source>
        <dbReference type="ARBA" id="ARBA00004651"/>
    </source>
</evidence>
<dbReference type="Gene3D" id="1.20.1250.20">
    <property type="entry name" value="MFS general substrate transporter like domains"/>
    <property type="match status" value="1"/>
</dbReference>
<dbReference type="OrthoDB" id="7375466at2"/>
<dbReference type="EMBL" id="BAEE01000076">
    <property type="protein sequence ID" value="GAB11507.1"/>
    <property type="molecule type" value="Genomic_DNA"/>
</dbReference>
<feature type="transmembrane region" description="Helical" evidence="8">
    <location>
        <begin position="344"/>
        <end position="362"/>
    </location>
</feature>
<feature type="transmembrane region" description="Helical" evidence="8">
    <location>
        <begin position="24"/>
        <end position="47"/>
    </location>
</feature>
<dbReference type="Gene3D" id="1.20.1720.10">
    <property type="entry name" value="Multidrug resistance protein D"/>
    <property type="match status" value="1"/>
</dbReference>
<dbReference type="NCBIfam" id="TIGR00711">
    <property type="entry name" value="efflux_EmrB"/>
    <property type="match status" value="1"/>
</dbReference>
<dbReference type="InterPro" id="IPR036259">
    <property type="entry name" value="MFS_trans_sf"/>
</dbReference>
<feature type="transmembrane region" description="Helical" evidence="8">
    <location>
        <begin position="315"/>
        <end position="332"/>
    </location>
</feature>
<proteinExistence type="inferred from homology"/>
<dbReference type="InterPro" id="IPR011701">
    <property type="entry name" value="MFS"/>
</dbReference>
<feature type="transmembrane region" description="Helical" evidence="8">
    <location>
        <begin position="278"/>
        <end position="303"/>
    </location>
</feature>
<organism evidence="10 11">
    <name type="scientific">Gordonia araii NBRC 100433</name>
    <dbReference type="NCBI Taxonomy" id="1073574"/>
    <lineage>
        <taxon>Bacteria</taxon>
        <taxon>Bacillati</taxon>
        <taxon>Actinomycetota</taxon>
        <taxon>Actinomycetes</taxon>
        <taxon>Mycobacteriales</taxon>
        <taxon>Gordoniaceae</taxon>
        <taxon>Gordonia</taxon>
    </lineage>
</organism>
<keyword evidence="11" id="KW-1185">Reference proteome</keyword>